<reference evidence="1 2" key="1">
    <citation type="journal article" date="2018" name="Front. Plant Sci.">
        <title>Red Clover (Trifolium pratense) and Zigzag Clover (T. medium) - A Picture of Genomic Similarities and Differences.</title>
        <authorList>
            <person name="Dluhosova J."/>
            <person name="Istvanek J."/>
            <person name="Nedelnik J."/>
            <person name="Repkova J."/>
        </authorList>
    </citation>
    <scope>NUCLEOTIDE SEQUENCE [LARGE SCALE GENOMIC DNA]</scope>
    <source>
        <strain evidence="2">cv. 10/8</strain>
        <tissue evidence="1">Leaf</tissue>
    </source>
</reference>
<keyword evidence="2" id="KW-1185">Reference proteome</keyword>
<dbReference type="AlphaFoldDB" id="A0A392RQF3"/>
<evidence type="ECO:0000313" key="2">
    <source>
        <dbReference type="Proteomes" id="UP000265520"/>
    </source>
</evidence>
<organism evidence="1 2">
    <name type="scientific">Trifolium medium</name>
    <dbReference type="NCBI Taxonomy" id="97028"/>
    <lineage>
        <taxon>Eukaryota</taxon>
        <taxon>Viridiplantae</taxon>
        <taxon>Streptophyta</taxon>
        <taxon>Embryophyta</taxon>
        <taxon>Tracheophyta</taxon>
        <taxon>Spermatophyta</taxon>
        <taxon>Magnoliopsida</taxon>
        <taxon>eudicotyledons</taxon>
        <taxon>Gunneridae</taxon>
        <taxon>Pentapetalae</taxon>
        <taxon>rosids</taxon>
        <taxon>fabids</taxon>
        <taxon>Fabales</taxon>
        <taxon>Fabaceae</taxon>
        <taxon>Papilionoideae</taxon>
        <taxon>50 kb inversion clade</taxon>
        <taxon>NPAAA clade</taxon>
        <taxon>Hologalegina</taxon>
        <taxon>IRL clade</taxon>
        <taxon>Trifolieae</taxon>
        <taxon>Trifolium</taxon>
    </lineage>
</organism>
<proteinExistence type="predicted"/>
<evidence type="ECO:0000313" key="1">
    <source>
        <dbReference type="EMBL" id="MCI38432.1"/>
    </source>
</evidence>
<accession>A0A392RQF3</accession>
<dbReference type="EMBL" id="LXQA010255857">
    <property type="protein sequence ID" value="MCI38432.1"/>
    <property type="molecule type" value="Genomic_DNA"/>
</dbReference>
<dbReference type="Proteomes" id="UP000265520">
    <property type="component" value="Unassembled WGS sequence"/>
</dbReference>
<name>A0A392RQF3_9FABA</name>
<comment type="caution">
    <text evidence="1">The sequence shown here is derived from an EMBL/GenBank/DDBJ whole genome shotgun (WGS) entry which is preliminary data.</text>
</comment>
<sequence length="41" mass="4767">MAREMRGRRGWFAKDIERRVGNGVETLFWSDPWLGGVPFSV</sequence>
<evidence type="ECO:0008006" key="3">
    <source>
        <dbReference type="Google" id="ProtNLM"/>
    </source>
</evidence>
<feature type="non-terminal residue" evidence="1">
    <location>
        <position position="41"/>
    </location>
</feature>
<protein>
    <recommendedName>
        <fullName evidence="3">Cysteine-rich receptor-like protein kinase</fullName>
    </recommendedName>
</protein>